<gene>
    <name evidence="2" type="ORF">Taro_054832</name>
</gene>
<feature type="compositionally biased region" description="Basic and acidic residues" evidence="1">
    <location>
        <begin position="70"/>
        <end position="80"/>
    </location>
</feature>
<organism evidence="2 3">
    <name type="scientific">Colocasia esculenta</name>
    <name type="common">Wild taro</name>
    <name type="synonym">Arum esculentum</name>
    <dbReference type="NCBI Taxonomy" id="4460"/>
    <lineage>
        <taxon>Eukaryota</taxon>
        <taxon>Viridiplantae</taxon>
        <taxon>Streptophyta</taxon>
        <taxon>Embryophyta</taxon>
        <taxon>Tracheophyta</taxon>
        <taxon>Spermatophyta</taxon>
        <taxon>Magnoliopsida</taxon>
        <taxon>Liliopsida</taxon>
        <taxon>Araceae</taxon>
        <taxon>Aroideae</taxon>
        <taxon>Colocasieae</taxon>
        <taxon>Colocasia</taxon>
    </lineage>
</organism>
<evidence type="ECO:0000313" key="3">
    <source>
        <dbReference type="Proteomes" id="UP000652761"/>
    </source>
</evidence>
<dbReference type="Proteomes" id="UP000652761">
    <property type="component" value="Unassembled WGS sequence"/>
</dbReference>
<feature type="region of interest" description="Disordered" evidence="1">
    <location>
        <begin position="115"/>
        <end position="138"/>
    </location>
</feature>
<name>A0A843XSF1_COLES</name>
<comment type="caution">
    <text evidence="2">The sequence shown here is derived from an EMBL/GenBank/DDBJ whole genome shotgun (WGS) entry which is preliminary data.</text>
</comment>
<evidence type="ECO:0000256" key="1">
    <source>
        <dbReference type="SAM" id="MobiDB-lite"/>
    </source>
</evidence>
<dbReference type="AlphaFoldDB" id="A0A843XSF1"/>
<reference evidence="2" key="1">
    <citation type="submission" date="2017-07" db="EMBL/GenBank/DDBJ databases">
        <title>Taro Niue Genome Assembly and Annotation.</title>
        <authorList>
            <person name="Atibalentja N."/>
            <person name="Keating K."/>
            <person name="Fields C.J."/>
        </authorList>
    </citation>
    <scope>NUCLEOTIDE SEQUENCE</scope>
    <source>
        <strain evidence="2">Niue_2</strain>
        <tissue evidence="2">Leaf</tissue>
    </source>
</reference>
<dbReference type="EMBL" id="NMUH01011579">
    <property type="protein sequence ID" value="MQM21787.1"/>
    <property type="molecule type" value="Genomic_DNA"/>
</dbReference>
<evidence type="ECO:0000313" key="2">
    <source>
        <dbReference type="EMBL" id="MQM21787.1"/>
    </source>
</evidence>
<accession>A0A843XSF1</accession>
<feature type="compositionally biased region" description="Polar residues" evidence="1">
    <location>
        <begin position="9"/>
        <end position="29"/>
    </location>
</feature>
<feature type="region of interest" description="Disordered" evidence="1">
    <location>
        <begin position="1"/>
        <end position="101"/>
    </location>
</feature>
<sequence length="138" mass="15340">MDPRIGSDVQLTDLKNTQVYLKRQNTTRGSKIPNRDRIDVPFSPTQPGHNKGHNPPSSSTRLIETPAGKQKKETKNNQSKEKKKSLVVTVPGDKIPPFNTKSNATLLEFFPSRLRSTNSLSPRPPKFGTDVLIRPASP</sequence>
<keyword evidence="3" id="KW-1185">Reference proteome</keyword>
<protein>
    <submittedName>
        <fullName evidence="2">Uncharacterized protein</fullName>
    </submittedName>
</protein>
<proteinExistence type="predicted"/>